<evidence type="ECO:0000256" key="1">
    <source>
        <dbReference type="ARBA" id="ARBA00023002"/>
    </source>
</evidence>
<sequence length="153" mass="16850">MARLENLTEPMRSHIADLPCPQFDHTPWVNVGELANQRIAMISTAGLHRRGDRPFGGMDGDFRVIDGTSQAEDLIMTHISTNFDRTGFQQDWNVVFPIDRLRQLADENRIGSVADFHYSFMGAAAPSKMAPSAETLAGLLKGDNVDAALLIPV</sequence>
<dbReference type="InterPro" id="IPR010187">
    <property type="entry name" value="Various_sel_PB"/>
</dbReference>
<dbReference type="Pfam" id="PF07355">
    <property type="entry name" value="GRDB"/>
    <property type="match status" value="1"/>
</dbReference>
<protein>
    <submittedName>
        <fullName evidence="2">D-proline reductase (Dithiol) PrdB</fullName>
        <ecNumber evidence="2">1.21.4.1</ecNumber>
    </submittedName>
</protein>
<keyword evidence="1 2" id="KW-0560">Oxidoreductase</keyword>
<keyword evidence="3" id="KW-1185">Reference proteome</keyword>
<organism evidence="2 3">
    <name type="scientific">Desulfosalsimonas propionicica</name>
    <dbReference type="NCBI Taxonomy" id="332175"/>
    <lineage>
        <taxon>Bacteria</taxon>
        <taxon>Pseudomonadati</taxon>
        <taxon>Thermodesulfobacteriota</taxon>
        <taxon>Desulfobacteria</taxon>
        <taxon>Desulfobacterales</taxon>
        <taxon>Desulfosalsimonadaceae</taxon>
        <taxon>Desulfosalsimonas</taxon>
    </lineage>
</organism>
<dbReference type="EMBL" id="JACDUS010000002">
    <property type="protein sequence ID" value="MBA2880737.1"/>
    <property type="molecule type" value="Genomic_DNA"/>
</dbReference>
<proteinExistence type="predicted"/>
<gene>
    <name evidence="2" type="ORF">HNR65_001055</name>
</gene>
<comment type="caution">
    <text evidence="2">The sequence shown here is derived from an EMBL/GenBank/DDBJ whole genome shotgun (WGS) entry which is preliminary data.</text>
</comment>
<name>A0A7W0C7U7_9BACT</name>
<dbReference type="Proteomes" id="UP000525298">
    <property type="component" value="Unassembled WGS sequence"/>
</dbReference>
<evidence type="ECO:0000313" key="3">
    <source>
        <dbReference type="Proteomes" id="UP000525298"/>
    </source>
</evidence>
<evidence type="ECO:0000313" key="2">
    <source>
        <dbReference type="EMBL" id="MBA2880737.1"/>
    </source>
</evidence>
<reference evidence="2 3" key="1">
    <citation type="submission" date="2020-07" db="EMBL/GenBank/DDBJ databases">
        <title>Genomic Encyclopedia of Type Strains, Phase IV (KMG-IV): sequencing the most valuable type-strain genomes for metagenomic binning, comparative biology and taxonomic classification.</title>
        <authorList>
            <person name="Goeker M."/>
        </authorList>
    </citation>
    <scope>NUCLEOTIDE SEQUENCE [LARGE SCALE GENOMIC DNA]</scope>
    <source>
        <strain evidence="2 3">DSM 17721</strain>
    </source>
</reference>
<accession>A0A7W0C7U7</accession>
<dbReference type="AlphaFoldDB" id="A0A7W0C7U7"/>
<dbReference type="GO" id="GO:0050002">
    <property type="term" value="F:D-proline reductase activity"/>
    <property type="evidence" value="ECO:0007669"/>
    <property type="project" value="UniProtKB-EC"/>
</dbReference>
<dbReference type="EC" id="1.21.4.1" evidence="2"/>